<feature type="compositionally biased region" description="Basic and acidic residues" evidence="1">
    <location>
        <begin position="121"/>
        <end position="143"/>
    </location>
</feature>
<evidence type="ECO:0000313" key="2">
    <source>
        <dbReference type="EMBL" id="RKO97181.1"/>
    </source>
</evidence>
<dbReference type="EMBL" id="ML009377">
    <property type="protein sequence ID" value="RKO97181.1"/>
    <property type="molecule type" value="Genomic_DNA"/>
</dbReference>
<proteinExistence type="predicted"/>
<evidence type="ECO:0000256" key="1">
    <source>
        <dbReference type="SAM" id="MobiDB-lite"/>
    </source>
</evidence>
<sequence>MRRPPVAAAMVAAMVAVGVGVGVAMSAVAMGAVAMSAVGMVKGRDLGEPRALGVRQGRRGLLVVRVGREGSGGAHRRVEKSVGGRGFALLQGLAERGFARVWRRIVHRVGGRRVPQPGPRGVERRKRDLASGGHADDDTEGRT</sequence>
<reference evidence="3" key="1">
    <citation type="journal article" date="2018" name="Nat. Microbiol.">
        <title>Leveraging single-cell genomics to expand the fungal tree of life.</title>
        <authorList>
            <person name="Ahrendt S.R."/>
            <person name="Quandt C.A."/>
            <person name="Ciobanu D."/>
            <person name="Clum A."/>
            <person name="Salamov A."/>
            <person name="Andreopoulos B."/>
            <person name="Cheng J.F."/>
            <person name="Woyke T."/>
            <person name="Pelin A."/>
            <person name="Henrissat B."/>
            <person name="Reynolds N.K."/>
            <person name="Benny G.L."/>
            <person name="Smith M.E."/>
            <person name="James T.Y."/>
            <person name="Grigoriev I.V."/>
        </authorList>
    </citation>
    <scope>NUCLEOTIDE SEQUENCE [LARGE SCALE GENOMIC DNA]</scope>
    <source>
        <strain evidence="3">ATCC 52028</strain>
    </source>
</reference>
<evidence type="ECO:0000313" key="3">
    <source>
        <dbReference type="Proteomes" id="UP000268535"/>
    </source>
</evidence>
<feature type="region of interest" description="Disordered" evidence="1">
    <location>
        <begin position="110"/>
        <end position="143"/>
    </location>
</feature>
<gene>
    <name evidence="2" type="ORF">CAUPRSCDRAFT_11137</name>
</gene>
<organism evidence="2 3">
    <name type="scientific">Caulochytrium protostelioides</name>
    <dbReference type="NCBI Taxonomy" id="1555241"/>
    <lineage>
        <taxon>Eukaryota</taxon>
        <taxon>Fungi</taxon>
        <taxon>Fungi incertae sedis</taxon>
        <taxon>Chytridiomycota</taxon>
        <taxon>Chytridiomycota incertae sedis</taxon>
        <taxon>Chytridiomycetes</taxon>
        <taxon>Caulochytriales</taxon>
        <taxon>Caulochytriaceae</taxon>
        <taxon>Caulochytrium</taxon>
    </lineage>
</organism>
<name>A0A4P9WUX5_9FUNG</name>
<dbReference type="Proteomes" id="UP000268535">
    <property type="component" value="Unassembled WGS sequence"/>
</dbReference>
<dbReference type="AlphaFoldDB" id="A0A4P9WUX5"/>
<protein>
    <submittedName>
        <fullName evidence="2">Uncharacterized protein</fullName>
    </submittedName>
</protein>
<accession>A0A4P9WUX5</accession>